<evidence type="ECO:0000256" key="1">
    <source>
        <dbReference type="ARBA" id="ARBA00001946"/>
    </source>
</evidence>
<dbReference type="InterPro" id="IPR023198">
    <property type="entry name" value="PGP-like_dom2"/>
</dbReference>
<name>A0ABV8JIR4_9FLAO</name>
<organism evidence="5 6">
    <name type="scientific">Euzebyella saccharophila</name>
    <dbReference type="NCBI Taxonomy" id="679664"/>
    <lineage>
        <taxon>Bacteria</taxon>
        <taxon>Pseudomonadati</taxon>
        <taxon>Bacteroidota</taxon>
        <taxon>Flavobacteriia</taxon>
        <taxon>Flavobacteriales</taxon>
        <taxon>Flavobacteriaceae</taxon>
        <taxon>Euzebyella</taxon>
    </lineage>
</organism>
<comment type="caution">
    <text evidence="5">The sequence shown here is derived from an EMBL/GenBank/DDBJ whole genome shotgun (WGS) entry which is preliminary data.</text>
</comment>
<keyword evidence="3" id="KW-0479">Metal-binding</keyword>
<dbReference type="CDD" id="cd07505">
    <property type="entry name" value="HAD_BPGM-like"/>
    <property type="match status" value="1"/>
</dbReference>
<dbReference type="InterPro" id="IPR051600">
    <property type="entry name" value="Beta-PGM-like"/>
</dbReference>
<dbReference type="SFLD" id="SFLDS00003">
    <property type="entry name" value="Haloacid_Dehalogenase"/>
    <property type="match status" value="1"/>
</dbReference>
<evidence type="ECO:0000313" key="5">
    <source>
        <dbReference type="EMBL" id="MFC4094275.1"/>
    </source>
</evidence>
<dbReference type="PANTHER" id="PTHR46193">
    <property type="entry name" value="6-PHOSPHOGLUCONATE PHOSPHATASE"/>
    <property type="match status" value="1"/>
</dbReference>
<dbReference type="PANTHER" id="PTHR46193:SF21">
    <property type="entry name" value="SLL1138 PROTEIN"/>
    <property type="match status" value="1"/>
</dbReference>
<evidence type="ECO:0000256" key="4">
    <source>
        <dbReference type="ARBA" id="ARBA00022842"/>
    </source>
</evidence>
<evidence type="ECO:0000256" key="2">
    <source>
        <dbReference type="ARBA" id="ARBA00006171"/>
    </source>
</evidence>
<dbReference type="Gene3D" id="1.10.150.240">
    <property type="entry name" value="Putative phosphatase, domain 2"/>
    <property type="match status" value="1"/>
</dbReference>
<keyword evidence="4" id="KW-0460">Magnesium</keyword>
<dbReference type="InterPro" id="IPR041492">
    <property type="entry name" value="HAD_2"/>
</dbReference>
<protein>
    <submittedName>
        <fullName evidence="5">HAD family hydrolase</fullName>
    </submittedName>
</protein>
<sequence length="223" mass="24603">MELKDMITTIIFDMNGVITDDEHCHEMATKLVFESFGVDITPEIYRTYCLGRTDKAAFADLLADFGLQYVTCSNLIADKTKIYLDLVSDELKIYPGVVNCIQKLAQNYILALTTSSTKLEVQATMKITGLSDLFKVVVTSEDVSRGKPDPDPYLVTLKKLGLPASQCLVIEDSENGVKSAKAAGIKCIAISNTEIPDKLLLADGVIESYEEFDINLIQSLCER</sequence>
<dbReference type="RefSeq" id="WP_192462523.1">
    <property type="nucleotide sequence ID" value="NZ_JACYFJ010000004.1"/>
</dbReference>
<dbReference type="GO" id="GO:0016787">
    <property type="term" value="F:hydrolase activity"/>
    <property type="evidence" value="ECO:0007669"/>
    <property type="project" value="UniProtKB-KW"/>
</dbReference>
<dbReference type="Gene3D" id="3.40.50.1000">
    <property type="entry name" value="HAD superfamily/HAD-like"/>
    <property type="match status" value="1"/>
</dbReference>
<dbReference type="EMBL" id="JBHSAW010000001">
    <property type="protein sequence ID" value="MFC4094275.1"/>
    <property type="molecule type" value="Genomic_DNA"/>
</dbReference>
<dbReference type="NCBIfam" id="TIGR01509">
    <property type="entry name" value="HAD-SF-IA-v3"/>
    <property type="match status" value="1"/>
</dbReference>
<dbReference type="InterPro" id="IPR006439">
    <property type="entry name" value="HAD-SF_hydro_IA"/>
</dbReference>
<dbReference type="SFLD" id="SFLDG01135">
    <property type="entry name" value="C1.5.6:_HAD__Beta-PGM__Phospha"/>
    <property type="match status" value="1"/>
</dbReference>
<dbReference type="Pfam" id="PF13419">
    <property type="entry name" value="HAD_2"/>
    <property type="match status" value="1"/>
</dbReference>
<evidence type="ECO:0000313" key="6">
    <source>
        <dbReference type="Proteomes" id="UP001595814"/>
    </source>
</evidence>
<gene>
    <name evidence="5" type="ORF">ACFOUT_00210</name>
</gene>
<proteinExistence type="inferred from homology"/>
<keyword evidence="5" id="KW-0378">Hydrolase</keyword>
<dbReference type="PRINTS" id="PR00413">
    <property type="entry name" value="HADHALOGNASE"/>
</dbReference>
<reference evidence="6" key="1">
    <citation type="journal article" date="2019" name="Int. J. Syst. Evol. Microbiol.">
        <title>The Global Catalogue of Microorganisms (GCM) 10K type strain sequencing project: providing services to taxonomists for standard genome sequencing and annotation.</title>
        <authorList>
            <consortium name="The Broad Institute Genomics Platform"/>
            <consortium name="The Broad Institute Genome Sequencing Center for Infectious Disease"/>
            <person name="Wu L."/>
            <person name="Ma J."/>
        </authorList>
    </citation>
    <scope>NUCLEOTIDE SEQUENCE [LARGE SCALE GENOMIC DNA]</scope>
    <source>
        <strain evidence="6">CECT 7477</strain>
    </source>
</reference>
<evidence type="ECO:0000256" key="3">
    <source>
        <dbReference type="ARBA" id="ARBA00022723"/>
    </source>
</evidence>
<dbReference type="InterPro" id="IPR036412">
    <property type="entry name" value="HAD-like_sf"/>
</dbReference>
<dbReference type="NCBIfam" id="TIGR01549">
    <property type="entry name" value="HAD-SF-IA-v1"/>
    <property type="match status" value="1"/>
</dbReference>
<dbReference type="SFLD" id="SFLDG01129">
    <property type="entry name" value="C1.5:_HAD__Beta-PGM__Phosphata"/>
    <property type="match status" value="1"/>
</dbReference>
<dbReference type="SUPFAM" id="SSF56784">
    <property type="entry name" value="HAD-like"/>
    <property type="match status" value="1"/>
</dbReference>
<comment type="similarity">
    <text evidence="2">Belongs to the HAD-like hydrolase superfamily. CbbY/CbbZ/Gph/YieH family.</text>
</comment>
<accession>A0ABV8JIR4</accession>
<keyword evidence="6" id="KW-1185">Reference proteome</keyword>
<dbReference type="InterPro" id="IPR023214">
    <property type="entry name" value="HAD_sf"/>
</dbReference>
<comment type="cofactor">
    <cofactor evidence="1">
        <name>Mg(2+)</name>
        <dbReference type="ChEBI" id="CHEBI:18420"/>
    </cofactor>
</comment>
<dbReference type="Proteomes" id="UP001595814">
    <property type="component" value="Unassembled WGS sequence"/>
</dbReference>